<dbReference type="AlphaFoldDB" id="A0A831RIV2"/>
<protein>
    <submittedName>
        <fullName evidence="2">Uncharacterized protein</fullName>
    </submittedName>
</protein>
<sequence>MSRQEKKQFRIRISGLEADVAYFDARLALLGETPASPHQAAQIRTYRILEENLSAMLERLRRLQAGTGEPPDAPVRLSPPGG</sequence>
<organism evidence="2">
    <name type="scientific">Sedimenticola thiotaurini</name>
    <dbReference type="NCBI Taxonomy" id="1543721"/>
    <lineage>
        <taxon>Bacteria</taxon>
        <taxon>Pseudomonadati</taxon>
        <taxon>Pseudomonadota</taxon>
        <taxon>Gammaproteobacteria</taxon>
        <taxon>Chromatiales</taxon>
        <taxon>Sedimenticolaceae</taxon>
        <taxon>Sedimenticola</taxon>
    </lineage>
</organism>
<proteinExistence type="predicted"/>
<name>A0A831RIV2_9GAMM</name>
<comment type="caution">
    <text evidence="2">The sequence shown here is derived from an EMBL/GenBank/DDBJ whole genome shotgun (WGS) entry which is preliminary data.</text>
</comment>
<dbReference type="EMBL" id="DRKP01000013">
    <property type="protein sequence ID" value="HEB95020.1"/>
    <property type="molecule type" value="Genomic_DNA"/>
</dbReference>
<reference evidence="2" key="1">
    <citation type="journal article" date="2020" name="mSystems">
        <title>Genome- and Community-Level Interaction Insights into Carbon Utilization and Element Cycling Functions of Hydrothermarchaeota in Hydrothermal Sediment.</title>
        <authorList>
            <person name="Zhou Z."/>
            <person name="Liu Y."/>
            <person name="Xu W."/>
            <person name="Pan J."/>
            <person name="Luo Z.H."/>
            <person name="Li M."/>
        </authorList>
    </citation>
    <scope>NUCLEOTIDE SEQUENCE [LARGE SCALE GENOMIC DNA]</scope>
    <source>
        <strain evidence="2">HyVt-443</strain>
    </source>
</reference>
<feature type="region of interest" description="Disordered" evidence="1">
    <location>
        <begin position="63"/>
        <end position="82"/>
    </location>
</feature>
<accession>A0A831RIV2</accession>
<gene>
    <name evidence="2" type="ORF">ENI96_01150</name>
</gene>
<evidence type="ECO:0000256" key="1">
    <source>
        <dbReference type="SAM" id="MobiDB-lite"/>
    </source>
</evidence>
<evidence type="ECO:0000313" key="2">
    <source>
        <dbReference type="EMBL" id="HEB95020.1"/>
    </source>
</evidence>
<dbReference type="Proteomes" id="UP000886251">
    <property type="component" value="Unassembled WGS sequence"/>
</dbReference>